<proteinExistence type="predicted"/>
<sequence length="227" mass="26132">MLTMASEEFHLFPKLPTELRLKIWVHTIPIFPSLLPRVAGSSNDELRSTCRESRQIHNENYIPVFLPLARRLFRRPISRYALKDVDMTLYIDDAEILRRNFKDWIAPGPKGNWGIVELAVDKEVWKLRGPRRGEAHLESRSDARFMMLNPQIGLAALEVLTLVAPHPVMDVDKMVLGRFGQGLEQVDKGLVEDARLVFKTLNNLERIGLYAGWKEPELVFAVVLPRR</sequence>
<dbReference type="Pfam" id="PF20150">
    <property type="entry name" value="2EXR"/>
    <property type="match status" value="1"/>
</dbReference>
<gene>
    <name evidence="2" type="ORF">MBM_07338</name>
</gene>
<dbReference type="InParanoid" id="K1WQI9"/>
<evidence type="ECO:0000259" key="1">
    <source>
        <dbReference type="Pfam" id="PF20150"/>
    </source>
</evidence>
<dbReference type="HOGENOM" id="CLU_1219919_0_0_1"/>
<dbReference type="KEGG" id="mbe:MBM_07338"/>
<keyword evidence="3" id="KW-1185">Reference proteome</keyword>
<dbReference type="Proteomes" id="UP000006753">
    <property type="component" value="Unassembled WGS sequence"/>
</dbReference>
<dbReference type="GeneID" id="18763273"/>
<feature type="domain" description="2EXR" evidence="1">
    <location>
        <begin position="9"/>
        <end position="62"/>
    </location>
</feature>
<dbReference type="EMBL" id="JH921445">
    <property type="protein sequence ID" value="EKD14617.1"/>
    <property type="molecule type" value="Genomic_DNA"/>
</dbReference>
<reference evidence="2 3" key="1">
    <citation type="journal article" date="2012" name="BMC Genomics">
        <title>Sequencing the genome of Marssonina brunnea reveals fungus-poplar co-evolution.</title>
        <authorList>
            <person name="Zhu S."/>
            <person name="Cao Y.-Z."/>
            <person name="Jiang C."/>
            <person name="Tan B.-Y."/>
            <person name="Wang Z."/>
            <person name="Feng S."/>
            <person name="Zhang L."/>
            <person name="Su X.-H."/>
            <person name="Brejova B."/>
            <person name="Vinar T."/>
            <person name="Xu M."/>
            <person name="Wang M.-X."/>
            <person name="Zhang S.-G."/>
            <person name="Huang M.-R."/>
            <person name="Wu R."/>
            <person name="Zhou Y."/>
        </authorList>
    </citation>
    <scope>NUCLEOTIDE SEQUENCE [LARGE SCALE GENOMIC DNA]</scope>
    <source>
        <strain evidence="2 3">MB_m1</strain>
    </source>
</reference>
<organism evidence="2 3">
    <name type="scientific">Marssonina brunnea f. sp. multigermtubi (strain MB_m1)</name>
    <name type="common">Marssonina leaf spot fungus</name>
    <dbReference type="NCBI Taxonomy" id="1072389"/>
    <lineage>
        <taxon>Eukaryota</taxon>
        <taxon>Fungi</taxon>
        <taxon>Dikarya</taxon>
        <taxon>Ascomycota</taxon>
        <taxon>Pezizomycotina</taxon>
        <taxon>Leotiomycetes</taxon>
        <taxon>Helotiales</taxon>
        <taxon>Drepanopezizaceae</taxon>
        <taxon>Drepanopeziza</taxon>
    </lineage>
</organism>
<protein>
    <recommendedName>
        <fullName evidence="1">2EXR domain-containing protein</fullName>
    </recommendedName>
</protein>
<dbReference type="OrthoDB" id="3473305at2759"/>
<evidence type="ECO:0000313" key="2">
    <source>
        <dbReference type="EMBL" id="EKD14617.1"/>
    </source>
</evidence>
<dbReference type="InterPro" id="IPR045518">
    <property type="entry name" value="2EXR"/>
</dbReference>
<dbReference type="AlphaFoldDB" id="K1WQI9"/>
<name>K1WQI9_MARBU</name>
<accession>K1WQI9</accession>
<evidence type="ECO:0000313" key="3">
    <source>
        <dbReference type="Proteomes" id="UP000006753"/>
    </source>
</evidence>